<reference evidence="1" key="2">
    <citation type="submission" date="2025-09" db="UniProtKB">
        <authorList>
            <consortium name="Ensembl"/>
        </authorList>
    </citation>
    <scope>IDENTIFICATION</scope>
</reference>
<dbReference type="GO" id="GO:0006642">
    <property type="term" value="P:triglyceride mobilization"/>
    <property type="evidence" value="ECO:0007669"/>
    <property type="project" value="TreeGrafter"/>
</dbReference>
<dbReference type="GO" id="GO:0050750">
    <property type="term" value="F:low-density lipoprotein particle receptor binding"/>
    <property type="evidence" value="ECO:0007669"/>
    <property type="project" value="TreeGrafter"/>
</dbReference>
<protein>
    <recommendedName>
        <fullName evidence="3">Apolipoprotein Ba</fullName>
    </recommendedName>
</protein>
<organism evidence="1 2">
    <name type="scientific">Cyprinodon variegatus</name>
    <name type="common">Sheepshead minnow</name>
    <dbReference type="NCBI Taxonomy" id="28743"/>
    <lineage>
        <taxon>Eukaryota</taxon>
        <taxon>Metazoa</taxon>
        <taxon>Chordata</taxon>
        <taxon>Craniata</taxon>
        <taxon>Vertebrata</taxon>
        <taxon>Euteleostomi</taxon>
        <taxon>Actinopterygii</taxon>
        <taxon>Neopterygii</taxon>
        <taxon>Teleostei</taxon>
        <taxon>Neoteleostei</taxon>
        <taxon>Acanthomorphata</taxon>
        <taxon>Ovalentaria</taxon>
        <taxon>Atherinomorphae</taxon>
        <taxon>Cyprinodontiformes</taxon>
        <taxon>Cyprinodontidae</taxon>
        <taxon>Cyprinodon</taxon>
    </lineage>
</organism>
<dbReference type="GO" id="GO:0042632">
    <property type="term" value="P:cholesterol homeostasis"/>
    <property type="evidence" value="ECO:0007669"/>
    <property type="project" value="TreeGrafter"/>
</dbReference>
<reference evidence="1" key="1">
    <citation type="submission" date="2025-08" db="UniProtKB">
        <authorList>
            <consortium name="Ensembl"/>
        </authorList>
    </citation>
    <scope>IDENTIFICATION</scope>
</reference>
<keyword evidence="2" id="KW-1185">Reference proteome</keyword>
<dbReference type="GO" id="GO:0042953">
    <property type="term" value="P:lipoprotein transport"/>
    <property type="evidence" value="ECO:0007669"/>
    <property type="project" value="TreeGrafter"/>
</dbReference>
<sequence>MEINQDIKGNPVDGLVVSMSTPSAGHLGVQLQTKRPAQVKARLYGRYPTEPSTDINILGLKMSVVNSEKLSLQTTWNMEMPYEMMLGLKKQVPGAIEMVSDTAVKVYNKISRHIRSFKGSFERFRKQGKVMFKKAVENLAAVSSSDFMTATTDKIIKILKQSQRKVELILDAVIKFLRQTKFQIPGYEQRLSGLEIYQKFNTFVADVSEEAIEKLPQYIATSFSSVFDHVQAIEFTIPGSNRIITGKELSDDLLLALGRIQEQLIVNLRKLGEIKVEDIIDKFSEFLQFIVEQSERFIQTLKTQNVENISNAVVDAYHNAMKSRFLATVAKQVDEVYIIIKEYLKSVIDKIHSIVADISTEQLREDIQSWIDSFVKRINTLHNSVIRNLKEKSKNIEPYVKVSDRQVEVDIPLPFVARFN</sequence>
<dbReference type="STRING" id="28743.ENSCVAP00000020812"/>
<dbReference type="Proteomes" id="UP000265020">
    <property type="component" value="Unassembled WGS sequence"/>
</dbReference>
<dbReference type="GO" id="GO:0030301">
    <property type="term" value="P:cholesterol transport"/>
    <property type="evidence" value="ECO:0007669"/>
    <property type="project" value="TreeGrafter"/>
</dbReference>
<dbReference type="AlphaFoldDB" id="A0A3Q2DN84"/>
<dbReference type="PANTHER" id="PTHR13769">
    <property type="entry name" value="APOLIPOPROTEIN B"/>
    <property type="match status" value="1"/>
</dbReference>
<dbReference type="GO" id="GO:0034362">
    <property type="term" value="C:low-density lipoprotein particle"/>
    <property type="evidence" value="ECO:0007669"/>
    <property type="project" value="TreeGrafter"/>
</dbReference>
<dbReference type="Ensembl" id="ENSCVAT00000013390.1">
    <property type="protein sequence ID" value="ENSCVAP00000020812.1"/>
    <property type="gene ID" value="ENSCVAG00000002444.1"/>
</dbReference>
<dbReference type="OMA" id="ASMEMVS"/>
<dbReference type="GO" id="GO:0034359">
    <property type="term" value="C:mature chylomicron"/>
    <property type="evidence" value="ECO:0007669"/>
    <property type="project" value="TreeGrafter"/>
</dbReference>
<name>A0A3Q2DN84_CYPVA</name>
<accession>A0A3Q2DN84</accession>
<proteinExistence type="predicted"/>
<dbReference type="GO" id="GO:0120020">
    <property type="term" value="F:cholesterol transfer activity"/>
    <property type="evidence" value="ECO:0007669"/>
    <property type="project" value="TreeGrafter"/>
</dbReference>
<evidence type="ECO:0000313" key="1">
    <source>
        <dbReference type="Ensembl" id="ENSCVAP00000020812.1"/>
    </source>
</evidence>
<dbReference type="GeneTree" id="ENSGT00590000083139"/>
<dbReference type="PANTHER" id="PTHR13769:SF5">
    <property type="entry name" value="APOLIPOPROTEIN B-100-RELATED"/>
    <property type="match status" value="1"/>
</dbReference>
<dbReference type="InterPro" id="IPR052418">
    <property type="entry name" value="Apolipoprotein_B"/>
</dbReference>
<evidence type="ECO:0000313" key="2">
    <source>
        <dbReference type="Proteomes" id="UP000265020"/>
    </source>
</evidence>
<dbReference type="GO" id="GO:0034361">
    <property type="term" value="C:very-low-density lipoprotein particle"/>
    <property type="evidence" value="ECO:0007669"/>
    <property type="project" value="TreeGrafter"/>
</dbReference>
<evidence type="ECO:0008006" key="3">
    <source>
        <dbReference type="Google" id="ProtNLM"/>
    </source>
</evidence>